<dbReference type="EMBL" id="CP050124">
    <property type="protein sequence ID" value="QIP43019.1"/>
    <property type="molecule type" value="Genomic_DNA"/>
</dbReference>
<dbReference type="AlphaFoldDB" id="A0A6G9D1G0"/>
<accession>A0A6G9D1G0</accession>
<protein>
    <submittedName>
        <fullName evidence="1">Uncharacterized protein</fullName>
    </submittedName>
</protein>
<dbReference type="Proteomes" id="UP000502345">
    <property type="component" value="Chromosome"/>
</dbReference>
<proteinExistence type="predicted"/>
<evidence type="ECO:0000313" key="1">
    <source>
        <dbReference type="EMBL" id="QIP43019.1"/>
    </source>
</evidence>
<name>A0A6G9D1G0_RHOER</name>
<evidence type="ECO:0000313" key="2">
    <source>
        <dbReference type="Proteomes" id="UP000502345"/>
    </source>
</evidence>
<organism evidence="1 2">
    <name type="scientific">Rhodococcus erythropolis</name>
    <name type="common">Arthrobacter picolinophilus</name>
    <dbReference type="NCBI Taxonomy" id="1833"/>
    <lineage>
        <taxon>Bacteria</taxon>
        <taxon>Bacillati</taxon>
        <taxon>Actinomycetota</taxon>
        <taxon>Actinomycetes</taxon>
        <taxon>Mycobacteriales</taxon>
        <taxon>Nocardiaceae</taxon>
        <taxon>Rhodococcus</taxon>
        <taxon>Rhodococcus erythropolis group</taxon>
    </lineage>
</organism>
<gene>
    <name evidence="1" type="ORF">G9444_5776</name>
</gene>
<sequence>MPIDQQRRRRAARLNLGELFNLLLRKVFVGTMFGSGLRGLPISTGSSRVM</sequence>
<reference evidence="1 2" key="1">
    <citation type="submission" date="2020-03" db="EMBL/GenBank/DDBJ databases">
        <title>Screen low temperature-resistant strains for efficient degradation of petroleum hydrocarbons under the low temperature.</title>
        <authorList>
            <person name="Wang Y."/>
            <person name="Chen J."/>
        </authorList>
    </citation>
    <scope>NUCLEOTIDE SEQUENCE [LARGE SCALE GENOMIC DNA]</scope>
    <source>
        <strain evidence="1 2">KB1</strain>
    </source>
</reference>